<evidence type="ECO:0000313" key="2">
    <source>
        <dbReference type="Proteomes" id="UP000006860"/>
    </source>
</evidence>
<dbReference type="GO" id="GO:0005524">
    <property type="term" value="F:ATP binding"/>
    <property type="evidence" value="ECO:0007669"/>
    <property type="project" value="InterPro"/>
</dbReference>
<dbReference type="HOGENOM" id="CLU_063627_1_0_0"/>
<dbReference type="InterPro" id="IPR002736">
    <property type="entry name" value="CitG"/>
</dbReference>
<accession>F0SRV1</accession>
<dbReference type="eggNOG" id="COG1767">
    <property type="taxonomic scope" value="Bacteria"/>
</dbReference>
<protein>
    <submittedName>
        <fullName evidence="1">Triphosphoribosyl-dephospho-CoA protein</fullName>
    </submittedName>
</protein>
<dbReference type="Proteomes" id="UP000006860">
    <property type="component" value="Chromosome"/>
</dbReference>
<dbReference type="RefSeq" id="WP_013628991.1">
    <property type="nucleotide sequence ID" value="NC_015174.1"/>
</dbReference>
<dbReference type="GO" id="GO:0046917">
    <property type="term" value="F:triphosphoribosyl-dephospho-CoA synthase activity"/>
    <property type="evidence" value="ECO:0007669"/>
    <property type="project" value="InterPro"/>
</dbReference>
<dbReference type="Gene3D" id="1.10.4200.10">
    <property type="entry name" value="Triphosphoribosyl-dephospho-CoA protein"/>
    <property type="match status" value="1"/>
</dbReference>
<keyword evidence="2" id="KW-1185">Reference proteome</keyword>
<dbReference type="PANTHER" id="PTHR42280">
    <property type="entry name" value="CITG FAMILY PROTEIN"/>
    <property type="match status" value="1"/>
</dbReference>
<proteinExistence type="predicted"/>
<dbReference type="Pfam" id="PF01874">
    <property type="entry name" value="CitG"/>
    <property type="match status" value="1"/>
</dbReference>
<evidence type="ECO:0000313" key="1">
    <source>
        <dbReference type="EMBL" id="ADY60267.1"/>
    </source>
</evidence>
<dbReference type="KEGG" id="pbs:Plabr_2667"/>
<dbReference type="OrthoDB" id="8525901at2"/>
<gene>
    <name evidence="1" type="ordered locus">Plabr_2667</name>
</gene>
<dbReference type="PANTHER" id="PTHR42280:SF1">
    <property type="entry name" value="CITG FAMILY PROTEIN"/>
    <property type="match status" value="1"/>
</dbReference>
<sequence>MNEQLACWLKTACRWEADAPKAGNVHPAASFVDLTHDDFVRSAEVLAACYQRLEQPAEQLCPSIPLLEVAREIRRQVGRNTNLGILLLNTPLAAVPSPQLLSDGIEDVISAMDIDATVRLYEAIQLMQPGGMDKVDEQDLSDVPSLPVRAVMQLAAERDLIAKQYATGFRDVLGFGVERAEYWWERTEQNRYQAVVGLHLDWISRFPDTLIARKLGREMAETAAGKARDVLVAGWPDAAAGQVAFAEFDAWLRADGNKRNPGTSADMTAASLFAWFRDQRVNFSD</sequence>
<dbReference type="STRING" id="756272.Plabr_2667"/>
<name>F0SRV1_RUBBR</name>
<dbReference type="EMBL" id="CP002546">
    <property type="protein sequence ID" value="ADY60267.1"/>
    <property type="molecule type" value="Genomic_DNA"/>
</dbReference>
<reference evidence="2" key="1">
    <citation type="submission" date="2011-02" db="EMBL/GenBank/DDBJ databases">
        <title>The complete genome of Planctomyces brasiliensis DSM 5305.</title>
        <authorList>
            <person name="Lucas S."/>
            <person name="Copeland A."/>
            <person name="Lapidus A."/>
            <person name="Bruce D."/>
            <person name="Goodwin L."/>
            <person name="Pitluck S."/>
            <person name="Kyrpides N."/>
            <person name="Mavromatis K."/>
            <person name="Pagani I."/>
            <person name="Ivanova N."/>
            <person name="Ovchinnikova G."/>
            <person name="Lu M."/>
            <person name="Detter J.C."/>
            <person name="Han C."/>
            <person name="Land M."/>
            <person name="Hauser L."/>
            <person name="Markowitz V."/>
            <person name="Cheng J.-F."/>
            <person name="Hugenholtz P."/>
            <person name="Woyke T."/>
            <person name="Wu D."/>
            <person name="Tindall B."/>
            <person name="Pomrenke H.G."/>
            <person name="Brambilla E."/>
            <person name="Klenk H.-P."/>
            <person name="Eisen J.A."/>
        </authorList>
    </citation>
    <scope>NUCLEOTIDE SEQUENCE [LARGE SCALE GENOMIC DNA]</scope>
    <source>
        <strain evidence="2">ATCC 49424 / DSM 5305 / JCM 21570 / NBRC 103401 / IFAM 1448</strain>
    </source>
</reference>
<organism evidence="1 2">
    <name type="scientific">Rubinisphaera brasiliensis (strain ATCC 49424 / DSM 5305 / JCM 21570 / IAM 15109 / NBRC 103401 / IFAM 1448)</name>
    <name type="common">Planctomyces brasiliensis</name>
    <dbReference type="NCBI Taxonomy" id="756272"/>
    <lineage>
        <taxon>Bacteria</taxon>
        <taxon>Pseudomonadati</taxon>
        <taxon>Planctomycetota</taxon>
        <taxon>Planctomycetia</taxon>
        <taxon>Planctomycetales</taxon>
        <taxon>Planctomycetaceae</taxon>
        <taxon>Rubinisphaera</taxon>
    </lineage>
</organism>
<dbReference type="AlphaFoldDB" id="F0SRV1"/>